<evidence type="ECO:0000256" key="1">
    <source>
        <dbReference type="SAM" id="MobiDB-lite"/>
    </source>
</evidence>
<feature type="compositionally biased region" description="Basic and acidic residues" evidence="1">
    <location>
        <begin position="62"/>
        <end position="72"/>
    </location>
</feature>
<sequence>MKCLGSGSPPLVSRRRWADRERYVTETLCPICMTPRSVRKDGRVRVHVVPARPPRPSLVGQLDEHLQREPRPKRVVTQK</sequence>
<dbReference type="EMBL" id="MH727561">
    <property type="protein sequence ID" value="AYB70627.1"/>
    <property type="molecule type" value="Genomic_DNA"/>
</dbReference>
<accession>A0A385UL52</accession>
<organism evidence="2 3">
    <name type="scientific">Mycobacterium phage Serendipitous</name>
    <dbReference type="NCBI Taxonomy" id="2301619"/>
    <lineage>
        <taxon>Viruses</taxon>
        <taxon>Duplodnaviria</taxon>
        <taxon>Heunggongvirae</taxon>
        <taxon>Uroviricota</taxon>
        <taxon>Caudoviricetes</taxon>
        <taxon>Bclasvirinae</taxon>
        <taxon>Acadianvirus</taxon>
        <taxon>Acadianvirus serendipitous</taxon>
    </lineage>
</organism>
<keyword evidence="3" id="KW-1185">Reference proteome</keyword>
<gene>
    <name evidence="2" type="primary">86</name>
    <name evidence="2" type="ORF">SEA_SERENDIPITOUS_86</name>
</gene>
<dbReference type="KEGG" id="vg:60321548"/>
<evidence type="ECO:0000313" key="2">
    <source>
        <dbReference type="EMBL" id="AYB70627.1"/>
    </source>
</evidence>
<dbReference type="RefSeq" id="YP_009950138.1">
    <property type="nucleotide sequence ID" value="NC_051587.1"/>
</dbReference>
<evidence type="ECO:0000313" key="3">
    <source>
        <dbReference type="Proteomes" id="UP000275667"/>
    </source>
</evidence>
<dbReference type="Proteomes" id="UP000275667">
    <property type="component" value="Segment"/>
</dbReference>
<reference evidence="3" key="1">
    <citation type="submission" date="2018-08" db="EMBL/GenBank/DDBJ databases">
        <authorList>
            <person name="Farris L."/>
            <person name="Burns B."/>
            <person name="Flowers J."/>
            <person name="Harvey A."/>
            <person name="Kent S."/>
            <person name="Kernodle S.A."/>
            <person name="McGinnis R."/>
            <person name="Sargent R."/>
            <person name="Stanley M."/>
            <person name="Wright P."/>
            <person name="Wallen J.R."/>
            <person name="Eckardt M.A."/>
            <person name="Gainey M.D."/>
            <person name="Garlena R.A."/>
            <person name="Russell D.A."/>
            <person name="Pope W.H."/>
            <person name="Jacobs-Sera D."/>
            <person name="Hatfull G.F."/>
        </authorList>
    </citation>
    <scope>NUCLEOTIDE SEQUENCE [LARGE SCALE GENOMIC DNA]</scope>
</reference>
<name>A0A385UL52_9CAUD</name>
<protein>
    <submittedName>
        <fullName evidence="2">Uncharacterized protein</fullName>
    </submittedName>
</protein>
<proteinExistence type="predicted"/>
<feature type="region of interest" description="Disordered" evidence="1">
    <location>
        <begin position="51"/>
        <end position="79"/>
    </location>
</feature>
<dbReference type="GeneID" id="60321548"/>